<dbReference type="PROSITE" id="PS00086">
    <property type="entry name" value="CYTOCHROME_P450"/>
    <property type="match status" value="1"/>
</dbReference>
<dbReference type="GO" id="GO:0005789">
    <property type="term" value="C:endoplasmic reticulum membrane"/>
    <property type="evidence" value="ECO:0007669"/>
    <property type="project" value="UniProtKB-SubCell"/>
</dbReference>
<evidence type="ECO:0000256" key="10">
    <source>
        <dbReference type="ARBA" id="ARBA00023002"/>
    </source>
</evidence>
<keyword evidence="7 15" id="KW-0479">Metal-binding</keyword>
<evidence type="ECO:0000313" key="18">
    <source>
        <dbReference type="EMBL" id="AHH92928.1"/>
    </source>
</evidence>
<evidence type="ECO:0000256" key="15">
    <source>
        <dbReference type="PIRSR" id="PIRSR602401-1"/>
    </source>
</evidence>
<keyword evidence="9" id="KW-0492">Microsome</keyword>
<dbReference type="PANTHER" id="PTHR24292:SF45">
    <property type="entry name" value="CYTOCHROME P450 6G1-RELATED"/>
    <property type="match status" value="1"/>
</dbReference>
<evidence type="ECO:0000256" key="11">
    <source>
        <dbReference type="ARBA" id="ARBA00023004"/>
    </source>
</evidence>
<dbReference type="EMBL" id="KF853190">
    <property type="protein sequence ID" value="AHH92928.1"/>
    <property type="molecule type" value="mRNA"/>
</dbReference>
<evidence type="ECO:0000256" key="3">
    <source>
        <dbReference type="ARBA" id="ARBA00004406"/>
    </source>
</evidence>
<dbReference type="GO" id="GO:0020037">
    <property type="term" value="F:heme binding"/>
    <property type="evidence" value="ECO:0007669"/>
    <property type="project" value="InterPro"/>
</dbReference>
<dbReference type="GO" id="GO:0016712">
    <property type="term" value="F:oxidoreductase activity, acting on paired donors, with incorporation or reduction of molecular oxygen, reduced flavin or flavoprotein as one donor, and incorporation of one atom of oxygen"/>
    <property type="evidence" value="ECO:0007669"/>
    <property type="project" value="UniProtKB-EC"/>
</dbReference>
<dbReference type="CDD" id="cd11056">
    <property type="entry name" value="CYP6-like"/>
    <property type="match status" value="1"/>
</dbReference>
<feature type="signal peptide" evidence="17">
    <location>
        <begin position="1"/>
        <end position="19"/>
    </location>
</feature>
<dbReference type="InterPro" id="IPR002401">
    <property type="entry name" value="Cyt_P450_E_grp-I"/>
</dbReference>
<dbReference type="Pfam" id="PF00067">
    <property type="entry name" value="p450"/>
    <property type="match status" value="1"/>
</dbReference>
<comment type="catalytic activity">
    <reaction evidence="14">
        <text>an organic molecule + reduced [NADPH--hemoprotein reductase] + O2 = an alcohol + oxidized [NADPH--hemoprotein reductase] + H2O + H(+)</text>
        <dbReference type="Rhea" id="RHEA:17149"/>
        <dbReference type="Rhea" id="RHEA-COMP:11964"/>
        <dbReference type="Rhea" id="RHEA-COMP:11965"/>
        <dbReference type="ChEBI" id="CHEBI:15377"/>
        <dbReference type="ChEBI" id="CHEBI:15378"/>
        <dbReference type="ChEBI" id="CHEBI:15379"/>
        <dbReference type="ChEBI" id="CHEBI:30879"/>
        <dbReference type="ChEBI" id="CHEBI:57618"/>
        <dbReference type="ChEBI" id="CHEBI:58210"/>
        <dbReference type="ChEBI" id="CHEBI:142491"/>
        <dbReference type="EC" id="1.14.14.1"/>
    </reaction>
</comment>
<evidence type="ECO:0000256" key="1">
    <source>
        <dbReference type="ARBA" id="ARBA00001971"/>
    </source>
</evidence>
<evidence type="ECO:0000256" key="12">
    <source>
        <dbReference type="ARBA" id="ARBA00023033"/>
    </source>
</evidence>
<dbReference type="FunFam" id="1.10.630.10:FF:000042">
    <property type="entry name" value="Cytochrome P450"/>
    <property type="match status" value="1"/>
</dbReference>
<evidence type="ECO:0000256" key="14">
    <source>
        <dbReference type="ARBA" id="ARBA00047827"/>
    </source>
</evidence>
<dbReference type="SUPFAM" id="SSF48264">
    <property type="entry name" value="Cytochrome P450"/>
    <property type="match status" value="1"/>
</dbReference>
<keyword evidence="8" id="KW-0256">Endoplasmic reticulum</keyword>
<keyword evidence="17" id="KW-0732">Signal</keyword>
<dbReference type="EC" id="1.14.14.1" evidence="5"/>
<dbReference type="InterPro" id="IPR001128">
    <property type="entry name" value="Cyt_P450"/>
</dbReference>
<accession>W5VXS6</accession>
<dbReference type="InterPro" id="IPR050476">
    <property type="entry name" value="Insect_CytP450_Detox"/>
</dbReference>
<gene>
    <name evidence="18" type="primary">CYP6AB37</name>
</gene>
<reference evidence="18" key="1">
    <citation type="submission" date="2013-11" db="EMBL/GenBank/DDBJ databases">
        <title>Transcription profiling of twelve cytochrome P450 genes responding to three insecticides in Asian gypsy moth Lymantria dispar.</title>
        <authorList>
            <person name="Cao C."/>
        </authorList>
    </citation>
    <scope>NUCLEOTIDE SEQUENCE</scope>
</reference>
<dbReference type="InterPro" id="IPR036396">
    <property type="entry name" value="Cyt_P450_sf"/>
</dbReference>
<evidence type="ECO:0000256" key="5">
    <source>
        <dbReference type="ARBA" id="ARBA00012109"/>
    </source>
</evidence>
<keyword evidence="13" id="KW-0472">Membrane</keyword>
<comment type="cofactor">
    <cofactor evidence="1 15">
        <name>heme</name>
        <dbReference type="ChEBI" id="CHEBI:30413"/>
    </cofactor>
</comment>
<dbReference type="InterPro" id="IPR017972">
    <property type="entry name" value="Cyt_P450_CS"/>
</dbReference>
<comment type="similarity">
    <text evidence="4 16">Belongs to the cytochrome P450 family.</text>
</comment>
<dbReference type="PRINTS" id="PR00463">
    <property type="entry name" value="EP450I"/>
</dbReference>
<dbReference type="PRINTS" id="PR00385">
    <property type="entry name" value="P450"/>
</dbReference>
<feature type="chain" id="PRO_5004874726" description="unspecific monooxygenase" evidence="17">
    <location>
        <begin position="20"/>
        <end position="510"/>
    </location>
</feature>
<keyword evidence="12 16" id="KW-0503">Monooxygenase</keyword>
<evidence type="ECO:0000256" key="9">
    <source>
        <dbReference type="ARBA" id="ARBA00022848"/>
    </source>
</evidence>
<dbReference type="GO" id="GO:0005506">
    <property type="term" value="F:iron ion binding"/>
    <property type="evidence" value="ECO:0007669"/>
    <property type="project" value="InterPro"/>
</dbReference>
<feature type="binding site" description="axial binding residue" evidence="15">
    <location>
        <position position="451"/>
    </location>
    <ligand>
        <name>heme</name>
        <dbReference type="ChEBI" id="CHEBI:30413"/>
    </ligand>
    <ligandPart>
        <name>Fe</name>
        <dbReference type="ChEBI" id="CHEBI:18248"/>
    </ligandPart>
</feature>
<evidence type="ECO:0000256" key="17">
    <source>
        <dbReference type="SAM" id="SignalP"/>
    </source>
</evidence>
<evidence type="ECO:0000256" key="13">
    <source>
        <dbReference type="ARBA" id="ARBA00023136"/>
    </source>
</evidence>
<keyword evidence="6 15" id="KW-0349">Heme</keyword>
<sequence length="510" mass="59296">MFVLLVFIVFILLYIYLEGTKNFKYWETKGIKYCKPLPFFGNSCGKYFRQISPTDLLTNIYKTYKDEKCVGIFESNYPALVIRDPELIKLVLSTDFMHFYPKGMNMFEREPLMNNLFSADGDLWKLLRQKFTAAFTTGKMKAMYPILLKQVDRLERIICDASKKNVELDVRDLMARYTIDIITNCGFGVDSNSLNDESSVFRKLGKRIFNIKYRDSFVYMFKFIATNTFKNFNFFAPEIEDSTTEIFEYILEQRNNMPNRQDFMDILLQMRDKNTLSGDSLTKRNKDGEPEKCEIILNKTLLIAQAFILFAAGYETAAAAISFTLNQLAYNQEIQRKCQDEVDKVLKKHGELTYEAVIEMKYLEMVFKEGMRMYPPIGFLIRQCARKYTFSDINLTIDKGIAIFIPLQALQNDETYFEQPEKFIPERFHPDNAEKLNKFSYLPFGAGPRLCIGMRFGILESVAGLAKIFQKYSVMPSTNSRLDLVTDPTIALVQNIKGGIPLKFVRRRMI</sequence>
<evidence type="ECO:0000256" key="7">
    <source>
        <dbReference type="ARBA" id="ARBA00022723"/>
    </source>
</evidence>
<organism evidence="18">
    <name type="scientific">Lymantria dispar</name>
    <name type="common">Gypsy moth</name>
    <name type="synonym">Porthetria dispar</name>
    <dbReference type="NCBI Taxonomy" id="13123"/>
    <lineage>
        <taxon>Eukaryota</taxon>
        <taxon>Metazoa</taxon>
        <taxon>Ecdysozoa</taxon>
        <taxon>Arthropoda</taxon>
        <taxon>Hexapoda</taxon>
        <taxon>Insecta</taxon>
        <taxon>Pterygota</taxon>
        <taxon>Neoptera</taxon>
        <taxon>Endopterygota</taxon>
        <taxon>Lepidoptera</taxon>
        <taxon>Glossata</taxon>
        <taxon>Ditrysia</taxon>
        <taxon>Noctuoidea</taxon>
        <taxon>Erebidae</taxon>
        <taxon>Lymantriinae</taxon>
        <taxon>Lymantria</taxon>
    </lineage>
</organism>
<evidence type="ECO:0000256" key="16">
    <source>
        <dbReference type="RuleBase" id="RU000461"/>
    </source>
</evidence>
<dbReference type="Gene3D" id="1.10.630.10">
    <property type="entry name" value="Cytochrome P450"/>
    <property type="match status" value="1"/>
</dbReference>
<dbReference type="PANTHER" id="PTHR24292">
    <property type="entry name" value="CYTOCHROME P450"/>
    <property type="match status" value="1"/>
</dbReference>
<evidence type="ECO:0000256" key="2">
    <source>
        <dbReference type="ARBA" id="ARBA00004174"/>
    </source>
</evidence>
<keyword evidence="10 16" id="KW-0560">Oxidoreductase</keyword>
<proteinExistence type="evidence at transcript level"/>
<name>W5VXS6_LYMDI</name>
<dbReference type="AlphaFoldDB" id="W5VXS6"/>
<protein>
    <recommendedName>
        <fullName evidence="5">unspecific monooxygenase</fullName>
        <ecNumber evidence="5">1.14.14.1</ecNumber>
    </recommendedName>
</protein>
<evidence type="ECO:0000256" key="4">
    <source>
        <dbReference type="ARBA" id="ARBA00010617"/>
    </source>
</evidence>
<evidence type="ECO:0000256" key="8">
    <source>
        <dbReference type="ARBA" id="ARBA00022824"/>
    </source>
</evidence>
<keyword evidence="11 15" id="KW-0408">Iron</keyword>
<comment type="subcellular location">
    <subcellularLocation>
        <location evidence="3">Endoplasmic reticulum membrane</location>
        <topology evidence="3">Peripheral membrane protein</topology>
    </subcellularLocation>
    <subcellularLocation>
        <location evidence="2">Microsome membrane</location>
        <topology evidence="2">Peripheral membrane protein</topology>
    </subcellularLocation>
</comment>
<evidence type="ECO:0000256" key="6">
    <source>
        <dbReference type="ARBA" id="ARBA00022617"/>
    </source>
</evidence>